<keyword evidence="1" id="KW-0472">Membrane</keyword>
<evidence type="ECO:0000256" key="1">
    <source>
        <dbReference type="SAM" id="Phobius"/>
    </source>
</evidence>
<dbReference type="OrthoDB" id="446368at2759"/>
<gene>
    <name evidence="2" type="ORF">EB796_000243</name>
</gene>
<feature type="transmembrane region" description="Helical" evidence="1">
    <location>
        <begin position="21"/>
        <end position="43"/>
    </location>
</feature>
<name>A0A7J7KTN1_BUGNE</name>
<protein>
    <recommendedName>
        <fullName evidence="4">SLC18B1</fullName>
    </recommendedName>
</protein>
<organism evidence="2 3">
    <name type="scientific">Bugula neritina</name>
    <name type="common">Brown bryozoan</name>
    <name type="synonym">Sertularia neritina</name>
    <dbReference type="NCBI Taxonomy" id="10212"/>
    <lineage>
        <taxon>Eukaryota</taxon>
        <taxon>Metazoa</taxon>
        <taxon>Spiralia</taxon>
        <taxon>Lophotrochozoa</taxon>
        <taxon>Bryozoa</taxon>
        <taxon>Gymnolaemata</taxon>
        <taxon>Cheilostomatida</taxon>
        <taxon>Flustrina</taxon>
        <taxon>Buguloidea</taxon>
        <taxon>Bugulidae</taxon>
        <taxon>Bugula</taxon>
    </lineage>
</organism>
<dbReference type="AlphaFoldDB" id="A0A7J7KTN1"/>
<dbReference type="Gene3D" id="1.20.1250.20">
    <property type="entry name" value="MFS general substrate transporter like domains"/>
    <property type="match status" value="1"/>
</dbReference>
<keyword evidence="3" id="KW-1185">Reference proteome</keyword>
<accession>A0A7J7KTN1</accession>
<keyword evidence="1" id="KW-1133">Transmembrane helix</keyword>
<reference evidence="2" key="1">
    <citation type="submission" date="2020-06" db="EMBL/GenBank/DDBJ databases">
        <title>Draft genome of Bugula neritina, a colonial animal packing powerful symbionts and potential medicines.</title>
        <authorList>
            <person name="Rayko M."/>
        </authorList>
    </citation>
    <scope>NUCLEOTIDE SEQUENCE [LARGE SCALE GENOMIC DNA]</scope>
    <source>
        <strain evidence="2">Kwan_BN1</strain>
    </source>
</reference>
<dbReference type="SUPFAM" id="SSF103473">
    <property type="entry name" value="MFS general substrate transporter"/>
    <property type="match status" value="1"/>
</dbReference>
<dbReference type="InterPro" id="IPR036259">
    <property type="entry name" value="MFS_trans_sf"/>
</dbReference>
<comment type="caution">
    <text evidence="2">The sequence shown here is derived from an EMBL/GenBank/DDBJ whole genome shotgun (WGS) entry which is preliminary data.</text>
</comment>
<evidence type="ECO:0008006" key="4">
    <source>
        <dbReference type="Google" id="ProtNLM"/>
    </source>
</evidence>
<keyword evidence="1" id="KW-0812">Transmembrane</keyword>
<evidence type="ECO:0000313" key="2">
    <source>
        <dbReference type="EMBL" id="KAF6041445.1"/>
    </source>
</evidence>
<evidence type="ECO:0000313" key="3">
    <source>
        <dbReference type="Proteomes" id="UP000593567"/>
    </source>
</evidence>
<proteinExistence type="predicted"/>
<dbReference type="EMBL" id="VXIV02000044">
    <property type="protein sequence ID" value="KAF6041445.1"/>
    <property type="molecule type" value="Genomic_DNA"/>
</dbReference>
<sequence length="89" mass="9920">MGNCNDRPTFNLNSVWKERLLVVRVLTVQFIALCTDTFLYPFFPQEATAKGLTPTHIGIVFSSFELARFVSSLATGCLVSNISFNICIL</sequence>
<dbReference type="Proteomes" id="UP000593567">
    <property type="component" value="Unassembled WGS sequence"/>
</dbReference>